<evidence type="ECO:0000256" key="2">
    <source>
        <dbReference type="SAM" id="Coils"/>
    </source>
</evidence>
<accession>A0ABS3B8L0</accession>
<evidence type="ECO:0000313" key="6">
    <source>
        <dbReference type="EMBL" id="MBN6103900.1"/>
    </source>
</evidence>
<feature type="region of interest" description="Disordered" evidence="3">
    <location>
        <begin position="615"/>
        <end position="638"/>
    </location>
</feature>
<feature type="coiled-coil region" evidence="2">
    <location>
        <begin position="483"/>
        <end position="510"/>
    </location>
</feature>
<dbReference type="InterPro" id="IPR019734">
    <property type="entry name" value="TPR_rpt"/>
</dbReference>
<feature type="compositionally biased region" description="Low complexity" evidence="3">
    <location>
        <begin position="619"/>
        <end position="638"/>
    </location>
</feature>
<evidence type="ECO:0000313" key="7">
    <source>
        <dbReference type="Proteomes" id="UP000695802"/>
    </source>
</evidence>
<feature type="domain" description="PAS" evidence="5">
    <location>
        <begin position="505"/>
        <end position="572"/>
    </location>
</feature>
<organism evidence="6 7">
    <name type="scientific">Xanthomonas bonasiae</name>
    <dbReference type="NCBI Taxonomy" id="2810351"/>
    <lineage>
        <taxon>Bacteria</taxon>
        <taxon>Pseudomonadati</taxon>
        <taxon>Pseudomonadota</taxon>
        <taxon>Gammaproteobacteria</taxon>
        <taxon>Lysobacterales</taxon>
        <taxon>Lysobacteraceae</taxon>
        <taxon>Xanthomonas</taxon>
    </lineage>
</organism>
<evidence type="ECO:0000256" key="3">
    <source>
        <dbReference type="SAM" id="MobiDB-lite"/>
    </source>
</evidence>
<keyword evidence="2" id="KW-0175">Coiled coil</keyword>
<dbReference type="InterPro" id="IPR035965">
    <property type="entry name" value="PAS-like_dom_sf"/>
</dbReference>
<dbReference type="CDD" id="cd22890">
    <property type="entry name" value="ChiS-DBD"/>
    <property type="match status" value="1"/>
</dbReference>
<dbReference type="Pfam" id="PF13424">
    <property type="entry name" value="TPR_12"/>
    <property type="match status" value="2"/>
</dbReference>
<keyword evidence="7" id="KW-1185">Reference proteome</keyword>
<evidence type="ECO:0000256" key="4">
    <source>
        <dbReference type="SAM" id="Phobius"/>
    </source>
</evidence>
<sequence length="747" mass="81810">MEKLKPGKELSGRSLRSAWNWMSPTAPAPSGVAARHPANLGLSCTFILLMASGTSIARNTVYGCTDAKLARTLPDSVLCVQRAGLSPSAAAGDGQVEALFAQAKERLDIGRFEAAEQALDCADANIGDGGDERLRYELTRRRGILDFRRERIAQALERFECAVTLSRALGDREAEARDLNNVGAALRRLGDFHGALRNMTVSLGIQRAQGGAAASVLNNIADVYRELREPDTAMRYYRDALAANRAKGDSIEAAHVQETMAELALDSGDTRQALAWLQEALAVYREKGRRAYELRVHDGLIRAALALGDVPQARRWSSSALALADAWKLPLPPALQLQMARTTRLEGNAAATAARLREALASAASGDPVRVPLLEELARLQESTGDAVAANATLRRANADAAALVHAQHDRQLDWLRIRFETAEQQRTIALLESRNRLREAKLRQRTLLLWLALVSGVAAALGVWLLLQRRRQRERLLDAARRVRHEEELARYRREADALAEDRSLLQTLLDSREDAVCLLDAEGQVLVANRTGRLRLGGADDAEPVGQTVSAFVAVADRPALQSALERMEDSAGQRVAFVARHGGPLIATLEPWPGGDGLVVLALQERDGVAVQTSPAAGRQAGQEADQEADAAAPPARDAFRRTLVELMLAVIDTWERTTGTGRLELAERSRIWRVNIDDGRLRARAMERYLAVSKLPQNPRWRDVLRSAYFVLAHCDGLSADTRAALQWRVDAVLAYTRRDALV</sequence>
<protein>
    <submittedName>
        <fullName evidence="6">Tetratricopeptide repeat protein</fullName>
    </submittedName>
</protein>
<dbReference type="SMART" id="SM00091">
    <property type="entry name" value="PAS"/>
    <property type="match status" value="1"/>
</dbReference>
<dbReference type="SUPFAM" id="SSF55785">
    <property type="entry name" value="PYP-like sensor domain (PAS domain)"/>
    <property type="match status" value="1"/>
</dbReference>
<dbReference type="InterPro" id="IPR000014">
    <property type="entry name" value="PAS"/>
</dbReference>
<evidence type="ECO:0000256" key="1">
    <source>
        <dbReference type="PROSITE-ProRule" id="PRU00339"/>
    </source>
</evidence>
<reference evidence="6 7" key="1">
    <citation type="submission" date="2021-02" db="EMBL/GenBank/DDBJ databases">
        <title>Taxonomically Unique Crown Gall-Associated Xanthomonas Stains Have Deficiency in Virulence Repertories.</title>
        <authorList>
            <person name="Mafakheri H."/>
            <person name="Taghavi S.M."/>
            <person name="Dimkic I."/>
            <person name="Nemanja K."/>
            <person name="Osdaghi E."/>
        </authorList>
    </citation>
    <scope>NUCLEOTIDE SEQUENCE [LARGE SCALE GENOMIC DNA]</scope>
    <source>
        <strain evidence="6 7">FX4</strain>
    </source>
</reference>
<dbReference type="CDD" id="cd00130">
    <property type="entry name" value="PAS"/>
    <property type="match status" value="1"/>
</dbReference>
<dbReference type="PROSITE" id="PS50005">
    <property type="entry name" value="TPR"/>
    <property type="match status" value="1"/>
</dbReference>
<feature type="transmembrane region" description="Helical" evidence="4">
    <location>
        <begin position="448"/>
        <end position="468"/>
    </location>
</feature>
<keyword evidence="4" id="KW-1133">Transmembrane helix</keyword>
<dbReference type="Gene3D" id="3.30.450.20">
    <property type="entry name" value="PAS domain"/>
    <property type="match status" value="1"/>
</dbReference>
<dbReference type="Gene3D" id="1.25.40.10">
    <property type="entry name" value="Tetratricopeptide repeat domain"/>
    <property type="match status" value="1"/>
</dbReference>
<dbReference type="EMBL" id="JAFIWB010000023">
    <property type="protein sequence ID" value="MBN6103900.1"/>
    <property type="molecule type" value="Genomic_DNA"/>
</dbReference>
<evidence type="ECO:0000259" key="5">
    <source>
        <dbReference type="SMART" id="SM00091"/>
    </source>
</evidence>
<keyword evidence="1" id="KW-0802">TPR repeat</keyword>
<dbReference type="PANTHER" id="PTHR10098">
    <property type="entry name" value="RAPSYN-RELATED"/>
    <property type="match status" value="1"/>
</dbReference>
<dbReference type="SMART" id="SM00028">
    <property type="entry name" value="TPR"/>
    <property type="match status" value="4"/>
</dbReference>
<dbReference type="RefSeq" id="WP_206230548.1">
    <property type="nucleotide sequence ID" value="NZ_JAFIWB010000023.1"/>
</dbReference>
<dbReference type="InterPro" id="IPR011990">
    <property type="entry name" value="TPR-like_helical_dom_sf"/>
</dbReference>
<keyword evidence="4" id="KW-0472">Membrane</keyword>
<dbReference type="SUPFAM" id="SSF48452">
    <property type="entry name" value="TPR-like"/>
    <property type="match status" value="2"/>
</dbReference>
<proteinExistence type="predicted"/>
<gene>
    <name evidence="6" type="ORF">JR064_17160</name>
</gene>
<name>A0ABS3B8L0_9XANT</name>
<feature type="repeat" description="TPR" evidence="1">
    <location>
        <begin position="214"/>
        <end position="247"/>
    </location>
</feature>
<comment type="caution">
    <text evidence="6">The sequence shown here is derived from an EMBL/GenBank/DDBJ whole genome shotgun (WGS) entry which is preliminary data.</text>
</comment>
<keyword evidence="4" id="KW-0812">Transmembrane</keyword>
<dbReference type="Proteomes" id="UP000695802">
    <property type="component" value="Unassembled WGS sequence"/>
</dbReference>